<feature type="coiled-coil region" evidence="1">
    <location>
        <begin position="57"/>
        <end position="95"/>
    </location>
</feature>
<keyword evidence="2" id="KW-0812">Transmembrane</keyword>
<accession>G5IBH1</accession>
<keyword evidence="4" id="KW-1185">Reference proteome</keyword>
<gene>
    <name evidence="3" type="ORF">HMPREF9473_00749</name>
</gene>
<dbReference type="HOGENOM" id="CLU_044820_0_0_9"/>
<proteinExistence type="predicted"/>
<feature type="transmembrane region" description="Helical" evidence="2">
    <location>
        <begin position="25"/>
        <end position="42"/>
    </location>
</feature>
<keyword evidence="2" id="KW-1133">Transmembrane helix</keyword>
<dbReference type="PANTHER" id="PTHR32309">
    <property type="entry name" value="TYROSINE-PROTEIN KINASE"/>
    <property type="match status" value="1"/>
</dbReference>
<sequence length="462" mass="51912">MDNNTTTYEQEIDLKDLMFAVLYKWRPIIIIAIIFGVLLGGYKLTGSMAQQRDTEYVKKAQKQYQQDFEEYEALKASCEREIKNIERNIESQTEYLEKSILMKISPFDKYISSADIFIKSDDVTLVNGLNSYTAIYNNGLVRTYASYINQGFDLSKLAAKMGTEEEYLKELITVKVDEWGQMLSVSVCYSDETGAERILNAILDDVKAQYDDYSNKFGAHELYIMNQVSSTTTDLELDNKQKMVNDNITTLQTTLKEKEKTLEDMQEPVESAVLSTSAAIKSGIKYAVLGGVLGAFITIFCICVAFLMTNKIISAKDLKQRYGVKILAVFPGTEKKRLFSGIDRWLEKLEGKKDHLTEEARYELMAANLKNYAGEAKNILVVGTVSTEILKTVVDKLGKLCSDMTLTIGNNLNESAETVSKLPDCEAVILVEQCGVSRLGEIEKEIEAVRNVKKEIAGVVVF</sequence>
<dbReference type="Proteomes" id="UP000005384">
    <property type="component" value="Unassembled WGS sequence"/>
</dbReference>
<protein>
    <recommendedName>
        <fullName evidence="5">Polysaccharide chain length determinant N-terminal domain-containing protein</fullName>
    </recommendedName>
</protein>
<keyword evidence="2" id="KW-0472">Membrane</keyword>
<dbReference type="InterPro" id="IPR050445">
    <property type="entry name" value="Bact_polysacc_biosynth/exp"/>
</dbReference>
<evidence type="ECO:0008006" key="5">
    <source>
        <dbReference type="Google" id="ProtNLM"/>
    </source>
</evidence>
<comment type="caution">
    <text evidence="3">The sequence shown here is derived from an EMBL/GenBank/DDBJ whole genome shotgun (WGS) entry which is preliminary data.</text>
</comment>
<evidence type="ECO:0000256" key="1">
    <source>
        <dbReference type="SAM" id="Coils"/>
    </source>
</evidence>
<keyword evidence="1" id="KW-0175">Coiled coil</keyword>
<name>G5IBH1_9FIRM</name>
<organism evidence="3 4">
    <name type="scientific">Hungatella hathewayi WAL-18680</name>
    <dbReference type="NCBI Taxonomy" id="742737"/>
    <lineage>
        <taxon>Bacteria</taxon>
        <taxon>Bacillati</taxon>
        <taxon>Bacillota</taxon>
        <taxon>Clostridia</taxon>
        <taxon>Lachnospirales</taxon>
        <taxon>Lachnospiraceae</taxon>
        <taxon>Hungatella</taxon>
    </lineage>
</organism>
<dbReference type="AlphaFoldDB" id="G5IBH1"/>
<dbReference type="EMBL" id="ADLN01000006">
    <property type="protein sequence ID" value="EHI61134.1"/>
    <property type="molecule type" value="Genomic_DNA"/>
</dbReference>
<evidence type="ECO:0000256" key="2">
    <source>
        <dbReference type="SAM" id="Phobius"/>
    </source>
</evidence>
<evidence type="ECO:0000313" key="3">
    <source>
        <dbReference type="EMBL" id="EHI61134.1"/>
    </source>
</evidence>
<feature type="transmembrane region" description="Helical" evidence="2">
    <location>
        <begin position="286"/>
        <end position="308"/>
    </location>
</feature>
<dbReference type="PATRIC" id="fig|742737.3.peg.745"/>
<reference evidence="3 4" key="1">
    <citation type="submission" date="2011-08" db="EMBL/GenBank/DDBJ databases">
        <title>The Genome Sequence of Clostridium hathewayi WAL-18680.</title>
        <authorList>
            <consortium name="The Broad Institute Genome Sequencing Platform"/>
            <person name="Earl A."/>
            <person name="Ward D."/>
            <person name="Feldgarden M."/>
            <person name="Gevers D."/>
            <person name="Finegold S.M."/>
            <person name="Summanen P.H."/>
            <person name="Molitoris D.R."/>
            <person name="Song M."/>
            <person name="Daigneault M."/>
            <person name="Allen-Vercoe E."/>
            <person name="Young S.K."/>
            <person name="Zeng Q."/>
            <person name="Gargeya S."/>
            <person name="Fitzgerald M."/>
            <person name="Haas B."/>
            <person name="Abouelleil A."/>
            <person name="Alvarado L."/>
            <person name="Arachchi H.M."/>
            <person name="Berlin A."/>
            <person name="Brown A."/>
            <person name="Chapman S.B."/>
            <person name="Chen Z."/>
            <person name="Dunbar C."/>
            <person name="Freedman E."/>
            <person name="Gearin G."/>
            <person name="Gellesch M."/>
            <person name="Goldberg J."/>
            <person name="Griggs A."/>
            <person name="Gujja S."/>
            <person name="Heiman D."/>
            <person name="Howarth C."/>
            <person name="Larson L."/>
            <person name="Lui A."/>
            <person name="MacDonald P.J.P."/>
            <person name="Montmayeur A."/>
            <person name="Murphy C."/>
            <person name="Neiman D."/>
            <person name="Pearson M."/>
            <person name="Priest M."/>
            <person name="Roberts A."/>
            <person name="Saif S."/>
            <person name="Shea T."/>
            <person name="Shenoy N."/>
            <person name="Sisk P."/>
            <person name="Stolte C."/>
            <person name="Sykes S."/>
            <person name="Wortman J."/>
            <person name="Nusbaum C."/>
            <person name="Birren B."/>
        </authorList>
    </citation>
    <scope>NUCLEOTIDE SEQUENCE [LARGE SCALE GENOMIC DNA]</scope>
    <source>
        <strain evidence="3 4">WAL-18680</strain>
    </source>
</reference>
<dbReference type="OrthoDB" id="1893800at2"/>
<dbReference type="RefSeq" id="WP_006778735.1">
    <property type="nucleotide sequence ID" value="NZ_CP040506.1"/>
</dbReference>
<dbReference type="PANTHER" id="PTHR32309:SF31">
    <property type="entry name" value="CAPSULAR EXOPOLYSACCHARIDE FAMILY"/>
    <property type="match status" value="1"/>
</dbReference>
<evidence type="ECO:0000313" key="4">
    <source>
        <dbReference type="Proteomes" id="UP000005384"/>
    </source>
</evidence>